<sequence length="66" mass="7671">MPKRMGRAAFEGAVRLSERERERERIRKVICDIYRATSPLQGNLFSEGYGIGWNRALDSLEEKLKD</sequence>
<evidence type="ECO:0000313" key="1">
    <source>
        <dbReference type="EMBL" id="QJI03744.1"/>
    </source>
</evidence>
<organism evidence="1">
    <name type="scientific">viral metagenome</name>
    <dbReference type="NCBI Taxonomy" id="1070528"/>
    <lineage>
        <taxon>unclassified sequences</taxon>
        <taxon>metagenomes</taxon>
        <taxon>organismal metagenomes</taxon>
    </lineage>
</organism>
<reference evidence="1" key="1">
    <citation type="submission" date="2020-03" db="EMBL/GenBank/DDBJ databases">
        <title>The deep terrestrial virosphere.</title>
        <authorList>
            <person name="Holmfeldt K."/>
            <person name="Nilsson E."/>
            <person name="Simone D."/>
            <person name="Lopez-Fernandez M."/>
            <person name="Wu X."/>
            <person name="de Brujin I."/>
            <person name="Lundin D."/>
            <person name="Andersson A."/>
            <person name="Bertilsson S."/>
            <person name="Dopson M."/>
        </authorList>
    </citation>
    <scope>NUCLEOTIDE SEQUENCE</scope>
    <source>
        <strain evidence="1">TM448B04953</strain>
    </source>
</reference>
<protein>
    <submittedName>
        <fullName evidence="1">Uncharacterized protein</fullName>
    </submittedName>
</protein>
<dbReference type="EMBL" id="MT145115">
    <property type="protein sequence ID" value="QJI03744.1"/>
    <property type="molecule type" value="Genomic_DNA"/>
</dbReference>
<gene>
    <name evidence="1" type="ORF">TM448B04953_0006</name>
</gene>
<proteinExistence type="predicted"/>
<dbReference type="AlphaFoldDB" id="A0A6M3Y429"/>
<accession>A0A6M3Y429</accession>
<name>A0A6M3Y429_9ZZZZ</name>